<dbReference type="SMART" id="SM00714">
    <property type="entry name" value="LITAF"/>
    <property type="match status" value="1"/>
</dbReference>
<keyword evidence="6" id="KW-0862">Zinc</keyword>
<evidence type="ECO:0000256" key="7">
    <source>
        <dbReference type="ARBA" id="ARBA00023136"/>
    </source>
</evidence>
<gene>
    <name evidence="10" type="ORF">AMK59_3186</name>
</gene>
<dbReference type="GO" id="GO:0005765">
    <property type="term" value="C:lysosomal membrane"/>
    <property type="evidence" value="ECO:0007669"/>
    <property type="project" value="UniProtKB-SubCell"/>
</dbReference>
<dbReference type="GO" id="GO:0008270">
    <property type="term" value="F:zinc ion binding"/>
    <property type="evidence" value="ECO:0007669"/>
    <property type="project" value="TreeGrafter"/>
</dbReference>
<evidence type="ECO:0000256" key="8">
    <source>
        <dbReference type="SAM" id="MobiDB-lite"/>
    </source>
</evidence>
<keyword evidence="11" id="KW-1185">Reference proteome</keyword>
<feature type="compositionally biased region" description="Pro residues" evidence="8">
    <location>
        <begin position="37"/>
        <end position="62"/>
    </location>
</feature>
<evidence type="ECO:0000256" key="1">
    <source>
        <dbReference type="ARBA" id="ARBA00004414"/>
    </source>
</evidence>
<evidence type="ECO:0000256" key="4">
    <source>
        <dbReference type="ARBA" id="ARBA00005975"/>
    </source>
</evidence>
<evidence type="ECO:0000256" key="2">
    <source>
        <dbReference type="ARBA" id="ARBA00004481"/>
    </source>
</evidence>
<feature type="domain" description="LITAF" evidence="9">
    <location>
        <begin position="79"/>
        <end position="162"/>
    </location>
</feature>
<evidence type="ECO:0000313" key="11">
    <source>
        <dbReference type="Proteomes" id="UP000051574"/>
    </source>
</evidence>
<evidence type="ECO:0000256" key="6">
    <source>
        <dbReference type="ARBA" id="ARBA00022833"/>
    </source>
</evidence>
<dbReference type="PANTHER" id="PTHR23292:SF14">
    <property type="entry name" value="FI16615P1-RELATED"/>
    <property type="match status" value="1"/>
</dbReference>
<dbReference type="Proteomes" id="UP000051574">
    <property type="component" value="Unassembled WGS sequence"/>
</dbReference>
<evidence type="ECO:0000259" key="9">
    <source>
        <dbReference type="PROSITE" id="PS51837"/>
    </source>
</evidence>
<dbReference type="InterPro" id="IPR037519">
    <property type="entry name" value="LITAF_fam"/>
</dbReference>
<dbReference type="OrthoDB" id="5599753at2759"/>
<comment type="subcellular location">
    <subcellularLocation>
        <location evidence="2">Endosome membrane</location>
        <topology evidence="2">Peripheral membrane protein</topology>
    </subcellularLocation>
    <subcellularLocation>
        <location evidence="1">Late endosome membrane</location>
    </subcellularLocation>
    <subcellularLocation>
        <location evidence="3">Lysosome membrane</location>
        <topology evidence="3">Peripheral membrane protein</topology>
        <orientation evidence="3">Cytoplasmic side</orientation>
    </subcellularLocation>
</comment>
<dbReference type="InterPro" id="IPR006629">
    <property type="entry name" value="LITAF"/>
</dbReference>
<dbReference type="PANTHER" id="PTHR23292">
    <property type="entry name" value="LIPOPOLYSACCHARIDE-INDUCED TUMOR NECROSIS FACTOR-ALPHA FACTOR"/>
    <property type="match status" value="1"/>
</dbReference>
<feature type="region of interest" description="Disordered" evidence="8">
    <location>
        <begin position="1"/>
        <end position="72"/>
    </location>
</feature>
<dbReference type="Pfam" id="PF10601">
    <property type="entry name" value="zf-LITAF-like"/>
    <property type="match status" value="1"/>
</dbReference>
<organism evidence="10 11">
    <name type="scientific">Oryctes borbonicus</name>
    <dbReference type="NCBI Taxonomy" id="1629725"/>
    <lineage>
        <taxon>Eukaryota</taxon>
        <taxon>Metazoa</taxon>
        <taxon>Ecdysozoa</taxon>
        <taxon>Arthropoda</taxon>
        <taxon>Hexapoda</taxon>
        <taxon>Insecta</taxon>
        <taxon>Pterygota</taxon>
        <taxon>Neoptera</taxon>
        <taxon>Endopterygota</taxon>
        <taxon>Coleoptera</taxon>
        <taxon>Polyphaga</taxon>
        <taxon>Scarabaeiformia</taxon>
        <taxon>Scarabaeidae</taxon>
        <taxon>Dynastinae</taxon>
        <taxon>Oryctes</taxon>
    </lineage>
</organism>
<comment type="caution">
    <text evidence="10">The sequence shown here is derived from an EMBL/GenBank/DDBJ whole genome shotgun (WGS) entry which is preliminary data.</text>
</comment>
<dbReference type="EMBL" id="LJIG01009492">
    <property type="protein sequence ID" value="KRT82971.1"/>
    <property type="molecule type" value="Genomic_DNA"/>
</dbReference>
<dbReference type="AlphaFoldDB" id="A0A0T6B6Y4"/>
<comment type="similarity">
    <text evidence="4">Belongs to the CDIP1/LITAF family.</text>
</comment>
<evidence type="ECO:0000256" key="3">
    <source>
        <dbReference type="ARBA" id="ARBA00004630"/>
    </source>
</evidence>
<dbReference type="GO" id="GO:0031902">
    <property type="term" value="C:late endosome membrane"/>
    <property type="evidence" value="ECO:0007669"/>
    <property type="project" value="UniProtKB-SubCell"/>
</dbReference>
<protein>
    <recommendedName>
        <fullName evidence="9">LITAF domain-containing protein</fullName>
    </recommendedName>
</protein>
<accession>A0A0T6B6Y4</accession>
<proteinExistence type="inferred from homology"/>
<dbReference type="PROSITE" id="PS51837">
    <property type="entry name" value="LITAF"/>
    <property type="match status" value="1"/>
</dbReference>
<keyword evidence="5" id="KW-0479">Metal-binding</keyword>
<evidence type="ECO:0000313" key="10">
    <source>
        <dbReference type="EMBL" id="KRT82971.1"/>
    </source>
</evidence>
<keyword evidence="7" id="KW-0472">Membrane</keyword>
<name>A0A0T6B6Y4_9SCAR</name>
<reference evidence="10 11" key="1">
    <citation type="submission" date="2015-09" db="EMBL/GenBank/DDBJ databases">
        <title>Draft genome of the scarab beetle Oryctes borbonicus.</title>
        <authorList>
            <person name="Meyer J.M."/>
            <person name="Markov G.V."/>
            <person name="Baskaran P."/>
            <person name="Herrmann M."/>
            <person name="Sommer R.J."/>
            <person name="Roedelsperger C."/>
        </authorList>
    </citation>
    <scope>NUCLEOTIDE SEQUENCE [LARGE SCALE GENOMIC DNA]</scope>
    <source>
        <strain evidence="10">OB123</strain>
        <tissue evidence="10">Whole animal</tissue>
    </source>
</reference>
<sequence>MSRPGDPPSYETAVGSPPPSFATSMPMPMPEEGFKPSPYPTAAPGYIPPNPQPGFKSPPYPPSDGVAPSGYIPPRSQTVTQVVIQTPVNFGHKSQPVTCPHCRHEVLTRVEAEPSTQTHLCALLMCAFGFWPCCCIPYCVDSCQKINHYCPNCGVYLGSFQN</sequence>
<evidence type="ECO:0000256" key="5">
    <source>
        <dbReference type="ARBA" id="ARBA00022723"/>
    </source>
</evidence>